<dbReference type="Pfam" id="PF13372">
    <property type="entry name" value="Alginate_exp"/>
    <property type="match status" value="1"/>
</dbReference>
<dbReference type="InterPro" id="IPR025388">
    <property type="entry name" value="Alginate_export_dom"/>
</dbReference>
<accession>A0ABQ2ICY8</accession>
<sequence>MACLLAVMLLPEARPSYAQEVRFKTLRYEEDYSAIQPDSADFYSQVKHIPLGKKHSYLSLGGEVRYQYFWYKNPGWGSEPEDQDGFMLSRILTHADLHWGNHFRLFAQLQSSFAAGNTEPASPVDENPLDIHQLMMEADLYAKNNQRLFLRMGRQELSYGSQRLISVREGPNSRQSFDAARLIYDAKYLRADAFYANYVQGRKGIFDERFWDGSSQLWGTYVTLPQISSFPGVDLYYLGLSKKSVFADAVGRERRHSLGTRIWKEASGVSFDFEAVYQFGSISMSQIRAWTVSMDASYKPHMERLAPVFGIKSELISGDRTPGDRLLNTFNPLYPRGAYFGLASLIGPYNLTDVHPYVQWEVCRRITWSMDYDLFWRMGREDGLYAVNGALIHDGRGIKHKGIGKQLGTDVNFRPGRFLDFKVEFTWFDTGKFLRFAGLGKSIYMAGFTAAVKY</sequence>
<protein>
    <submittedName>
        <fullName evidence="2">Alginate export family protein</fullName>
    </submittedName>
</protein>
<comment type="caution">
    <text evidence="2">The sequence shown here is derived from an EMBL/GenBank/DDBJ whole genome shotgun (WGS) entry which is preliminary data.</text>
</comment>
<evidence type="ECO:0000259" key="1">
    <source>
        <dbReference type="Pfam" id="PF13372"/>
    </source>
</evidence>
<dbReference type="Proteomes" id="UP000632339">
    <property type="component" value="Unassembled WGS sequence"/>
</dbReference>
<gene>
    <name evidence="2" type="ORF">GCM10010967_48760</name>
</gene>
<keyword evidence="3" id="KW-1185">Reference proteome</keyword>
<evidence type="ECO:0000313" key="3">
    <source>
        <dbReference type="Proteomes" id="UP000632339"/>
    </source>
</evidence>
<dbReference type="Gene3D" id="2.40.160.100">
    <property type="match status" value="1"/>
</dbReference>
<name>A0ABQ2ICY8_9BACT</name>
<proteinExistence type="predicted"/>
<dbReference type="InterPro" id="IPR053728">
    <property type="entry name" value="Alginate_Permeability_Chnl"/>
</dbReference>
<reference evidence="3" key="1">
    <citation type="journal article" date="2019" name="Int. J. Syst. Evol. Microbiol.">
        <title>The Global Catalogue of Microorganisms (GCM) 10K type strain sequencing project: providing services to taxonomists for standard genome sequencing and annotation.</title>
        <authorList>
            <consortium name="The Broad Institute Genomics Platform"/>
            <consortium name="The Broad Institute Genome Sequencing Center for Infectious Disease"/>
            <person name="Wu L."/>
            <person name="Ma J."/>
        </authorList>
    </citation>
    <scope>NUCLEOTIDE SEQUENCE [LARGE SCALE GENOMIC DNA]</scope>
    <source>
        <strain evidence="3">CGMCC 1.6375</strain>
    </source>
</reference>
<evidence type="ECO:0000313" key="2">
    <source>
        <dbReference type="EMBL" id="GGN07434.1"/>
    </source>
</evidence>
<organism evidence="2 3">
    <name type="scientific">Dyadobacter beijingensis</name>
    <dbReference type="NCBI Taxonomy" id="365489"/>
    <lineage>
        <taxon>Bacteria</taxon>
        <taxon>Pseudomonadati</taxon>
        <taxon>Bacteroidota</taxon>
        <taxon>Cytophagia</taxon>
        <taxon>Cytophagales</taxon>
        <taxon>Spirosomataceae</taxon>
        <taxon>Dyadobacter</taxon>
    </lineage>
</organism>
<dbReference type="RefSeq" id="WP_019945873.1">
    <property type="nucleotide sequence ID" value="NZ_BMLI01000002.1"/>
</dbReference>
<feature type="domain" description="Alginate export" evidence="1">
    <location>
        <begin position="57"/>
        <end position="437"/>
    </location>
</feature>
<dbReference type="EMBL" id="BMLI01000002">
    <property type="protein sequence ID" value="GGN07434.1"/>
    <property type="molecule type" value="Genomic_DNA"/>
</dbReference>